<proteinExistence type="predicted"/>
<keyword evidence="2" id="KW-1185">Reference proteome</keyword>
<name>A0AAP2CMS4_9RHOB</name>
<comment type="caution">
    <text evidence="1">The sequence shown here is derived from an EMBL/GenBank/DDBJ whole genome shotgun (WGS) entry which is preliminary data.</text>
</comment>
<gene>
    <name evidence="1" type="ORF">IV417_03530</name>
</gene>
<organism evidence="1 2">
    <name type="scientific">Harenicola maris</name>
    <dbReference type="NCBI Taxonomy" id="2841044"/>
    <lineage>
        <taxon>Bacteria</taxon>
        <taxon>Pseudomonadati</taxon>
        <taxon>Pseudomonadota</taxon>
        <taxon>Alphaproteobacteria</taxon>
        <taxon>Rhodobacterales</taxon>
        <taxon>Paracoccaceae</taxon>
        <taxon>Harenicola</taxon>
    </lineage>
</organism>
<dbReference type="RefSeq" id="WP_327792647.1">
    <property type="nucleotide sequence ID" value="NZ_JADQAZ010000001.1"/>
</dbReference>
<reference evidence="1 2" key="1">
    <citation type="journal article" date="2021" name="Arch. Microbiol.">
        <title>Harenicola maris gen. nov., sp. nov. isolated from the Sea of Japan shallow sediments.</title>
        <authorList>
            <person name="Romanenko L.A."/>
            <person name="Kurilenko V.V."/>
            <person name="Chernysheva N.Y."/>
            <person name="Tekutyeva L.A."/>
            <person name="Velansky P.V."/>
            <person name="Svetashev V.I."/>
            <person name="Isaeva M.P."/>
        </authorList>
    </citation>
    <scope>NUCLEOTIDE SEQUENCE [LARGE SCALE GENOMIC DNA]</scope>
    <source>
        <strain evidence="1 2">KMM 3653</strain>
    </source>
</reference>
<evidence type="ECO:0000313" key="2">
    <source>
        <dbReference type="Proteomes" id="UP001315686"/>
    </source>
</evidence>
<dbReference type="AlphaFoldDB" id="A0AAP2CMS4"/>
<dbReference type="Proteomes" id="UP001315686">
    <property type="component" value="Unassembled WGS sequence"/>
</dbReference>
<accession>A0AAP2CMS4</accession>
<protein>
    <submittedName>
        <fullName evidence="1">Uncharacterized protein</fullName>
    </submittedName>
</protein>
<sequence length="49" mass="5325">MMVKNIMGKKTGRGAAVCIDKFFDLLKFPVFVVALRDQIVISGLPSGLV</sequence>
<evidence type="ECO:0000313" key="1">
    <source>
        <dbReference type="EMBL" id="MBT0956445.1"/>
    </source>
</evidence>
<dbReference type="EMBL" id="JADQAZ010000001">
    <property type="protein sequence ID" value="MBT0956445.1"/>
    <property type="molecule type" value="Genomic_DNA"/>
</dbReference>